<organism evidence="1">
    <name type="scientific">Siphoviridae sp. cttxG5</name>
    <dbReference type="NCBI Taxonomy" id="2826498"/>
    <lineage>
        <taxon>Viruses</taxon>
        <taxon>Duplodnaviria</taxon>
        <taxon>Heunggongvirae</taxon>
        <taxon>Uroviricota</taxon>
        <taxon>Caudoviricetes</taxon>
    </lineage>
</organism>
<evidence type="ECO:0000313" key="1">
    <source>
        <dbReference type="EMBL" id="DAD80178.1"/>
    </source>
</evidence>
<dbReference type="EMBL" id="BK014881">
    <property type="protein sequence ID" value="DAD80178.1"/>
    <property type="molecule type" value="Genomic_DNA"/>
</dbReference>
<sequence>MRPRIIEECRKKMYEAIWLEIDRDPQRPAVARVDIKTKAGGICVWCDSVGNIAVVTHKGSNNDSERLEEAIEGCVNYQDVMDDWLEENSQYADQNPMDTFEESRLDSLMAQLV</sequence>
<name>A0A8S5MD55_9CAUD</name>
<proteinExistence type="predicted"/>
<accession>A0A8S5MD55</accession>
<reference evidence="1" key="1">
    <citation type="journal article" date="2021" name="Proc. Natl. Acad. Sci. U.S.A.">
        <title>A Catalog of Tens of Thousands of Viruses from Human Metagenomes Reveals Hidden Associations with Chronic Diseases.</title>
        <authorList>
            <person name="Tisza M.J."/>
            <person name="Buck C.B."/>
        </authorList>
    </citation>
    <scope>NUCLEOTIDE SEQUENCE</scope>
    <source>
        <strain evidence="1">CttxG5</strain>
    </source>
</reference>
<protein>
    <submittedName>
        <fullName evidence="1">Uncharacterized protein</fullName>
    </submittedName>
</protein>